<proteinExistence type="predicted"/>
<comment type="caution">
    <text evidence="1">The sequence shown here is derived from an EMBL/GenBank/DDBJ whole genome shotgun (WGS) entry which is preliminary data.</text>
</comment>
<sequence length="41" mass="4901">MKHLDIHAGNHYNNIINFNKPTYILKDLKNLHFCDAKMKVF</sequence>
<evidence type="ECO:0000313" key="1">
    <source>
        <dbReference type="EMBL" id="MBM7646310.1"/>
    </source>
</evidence>
<accession>A0ABS2Q1Z9</accession>
<keyword evidence="2" id="KW-1185">Reference proteome</keyword>
<organism evidence="1 2">
    <name type="scientific">Scopulibacillus daqui</name>
    <dbReference type="NCBI Taxonomy" id="1469162"/>
    <lineage>
        <taxon>Bacteria</taxon>
        <taxon>Bacillati</taxon>
        <taxon>Bacillota</taxon>
        <taxon>Bacilli</taxon>
        <taxon>Bacillales</taxon>
        <taxon>Sporolactobacillaceae</taxon>
        <taxon>Scopulibacillus</taxon>
    </lineage>
</organism>
<dbReference type="Proteomes" id="UP000808914">
    <property type="component" value="Unassembled WGS sequence"/>
</dbReference>
<gene>
    <name evidence="1" type="ORF">JOD45_002538</name>
</gene>
<name>A0ABS2Q1Z9_9BACL</name>
<protein>
    <submittedName>
        <fullName evidence="1">Uncharacterized protein</fullName>
    </submittedName>
</protein>
<reference evidence="1 2" key="1">
    <citation type="submission" date="2021-01" db="EMBL/GenBank/DDBJ databases">
        <title>Genomic Encyclopedia of Type Strains, Phase IV (KMG-IV): sequencing the most valuable type-strain genomes for metagenomic binning, comparative biology and taxonomic classification.</title>
        <authorList>
            <person name="Goeker M."/>
        </authorList>
    </citation>
    <scope>NUCLEOTIDE SEQUENCE [LARGE SCALE GENOMIC DNA]</scope>
    <source>
        <strain evidence="1 2">DSM 28236</strain>
    </source>
</reference>
<dbReference type="EMBL" id="JAFBER010000019">
    <property type="protein sequence ID" value="MBM7646310.1"/>
    <property type="molecule type" value="Genomic_DNA"/>
</dbReference>
<evidence type="ECO:0000313" key="2">
    <source>
        <dbReference type="Proteomes" id="UP000808914"/>
    </source>
</evidence>